<gene>
    <name evidence="3" type="ORF">ACFPCV_28640</name>
</gene>
<evidence type="ECO:0000313" key="4">
    <source>
        <dbReference type="Proteomes" id="UP001595859"/>
    </source>
</evidence>
<dbReference type="EMBL" id="JBHSIS010000020">
    <property type="protein sequence ID" value="MFC4857483.1"/>
    <property type="molecule type" value="Genomic_DNA"/>
</dbReference>
<dbReference type="InterPro" id="IPR007278">
    <property type="entry name" value="DUF397"/>
</dbReference>
<dbReference type="Pfam" id="PF04149">
    <property type="entry name" value="DUF397"/>
    <property type="match status" value="1"/>
</dbReference>
<dbReference type="Proteomes" id="UP001595859">
    <property type="component" value="Unassembled WGS sequence"/>
</dbReference>
<reference evidence="4" key="1">
    <citation type="journal article" date="2019" name="Int. J. Syst. Evol. Microbiol.">
        <title>The Global Catalogue of Microorganisms (GCM) 10K type strain sequencing project: providing services to taxonomists for standard genome sequencing and annotation.</title>
        <authorList>
            <consortium name="The Broad Institute Genomics Platform"/>
            <consortium name="The Broad Institute Genome Sequencing Center for Infectious Disease"/>
            <person name="Wu L."/>
            <person name="Ma J."/>
        </authorList>
    </citation>
    <scope>NUCLEOTIDE SEQUENCE [LARGE SCALE GENOMIC DNA]</scope>
    <source>
        <strain evidence="4">ZS-22-S1</strain>
    </source>
</reference>
<evidence type="ECO:0000313" key="3">
    <source>
        <dbReference type="EMBL" id="MFC4857483.1"/>
    </source>
</evidence>
<keyword evidence="4" id="KW-1185">Reference proteome</keyword>
<proteinExistence type="predicted"/>
<dbReference type="RefSeq" id="WP_378059482.1">
    <property type="nucleotide sequence ID" value="NZ_JBHSIS010000020.1"/>
</dbReference>
<evidence type="ECO:0000256" key="1">
    <source>
        <dbReference type="SAM" id="MobiDB-lite"/>
    </source>
</evidence>
<evidence type="ECO:0000259" key="2">
    <source>
        <dbReference type="Pfam" id="PF04149"/>
    </source>
</evidence>
<sequence length="63" mass="6380">MSTVDNLRWRKSSFSGGTGGGNDSCVEVALTDEAAAVRDSKNTGGPILTLPVSALSALLGQLS</sequence>
<accession>A0ABV9S6X9</accession>
<name>A0ABV9S6X9_9PSEU</name>
<organism evidence="3 4">
    <name type="scientific">Actinophytocola glycyrrhizae</name>
    <dbReference type="NCBI Taxonomy" id="2044873"/>
    <lineage>
        <taxon>Bacteria</taxon>
        <taxon>Bacillati</taxon>
        <taxon>Actinomycetota</taxon>
        <taxon>Actinomycetes</taxon>
        <taxon>Pseudonocardiales</taxon>
        <taxon>Pseudonocardiaceae</taxon>
    </lineage>
</organism>
<protein>
    <submittedName>
        <fullName evidence="3">DUF397 domain-containing protein</fullName>
    </submittedName>
</protein>
<comment type="caution">
    <text evidence="3">The sequence shown here is derived from an EMBL/GenBank/DDBJ whole genome shotgun (WGS) entry which is preliminary data.</text>
</comment>
<feature type="region of interest" description="Disordered" evidence="1">
    <location>
        <begin position="1"/>
        <end position="22"/>
    </location>
</feature>
<feature type="domain" description="DUF397" evidence="2">
    <location>
        <begin position="7"/>
        <end position="61"/>
    </location>
</feature>